<dbReference type="InterPro" id="IPR029063">
    <property type="entry name" value="SAM-dependent_MTases_sf"/>
</dbReference>
<organism evidence="2 3">
    <name type="scientific">Mortierella isabellina</name>
    <name type="common">Filamentous fungus</name>
    <name type="synonym">Umbelopsis isabellina</name>
    <dbReference type="NCBI Taxonomy" id="91625"/>
    <lineage>
        <taxon>Eukaryota</taxon>
        <taxon>Fungi</taxon>
        <taxon>Fungi incertae sedis</taxon>
        <taxon>Mucoromycota</taxon>
        <taxon>Mucoromycotina</taxon>
        <taxon>Umbelopsidomycetes</taxon>
        <taxon>Umbelopsidales</taxon>
        <taxon>Umbelopsidaceae</taxon>
        <taxon>Umbelopsis</taxon>
    </lineage>
</organism>
<sequence>MLDLYITFAQFKNWYWKMDNGLPFPDNSFDYVVQRNALYNYTKKEWDEVVVPEMVRVLKPGGWIEFAEGETNIQDAGPKMSTWLMRLNVTLQSRALYSRVGPQLGTCLQTHEQIHNVHASFRSIPLGWLGKVGDIALEALARLFESLRPKMCEDWDMEPFKYDLLTRSALMECKEFRSWTNYYYCFGQKIANDDSAVTVIKDHHPPSEHNPVFHSINVK</sequence>
<evidence type="ECO:0000313" key="2">
    <source>
        <dbReference type="EMBL" id="KAG2182283.1"/>
    </source>
</evidence>
<dbReference type="OrthoDB" id="2013972at2759"/>
<accession>A0A8H7PXW7</accession>
<keyword evidence="3" id="KW-1185">Reference proteome</keyword>
<feature type="domain" description="Methyltransferase type 11" evidence="1">
    <location>
        <begin position="22"/>
        <end position="64"/>
    </location>
</feature>
<dbReference type="Proteomes" id="UP000654370">
    <property type="component" value="Unassembled WGS sequence"/>
</dbReference>
<name>A0A8H7PXW7_MORIS</name>
<dbReference type="GO" id="GO:0008757">
    <property type="term" value="F:S-adenosylmethionine-dependent methyltransferase activity"/>
    <property type="evidence" value="ECO:0007669"/>
    <property type="project" value="InterPro"/>
</dbReference>
<comment type="caution">
    <text evidence="2">The sequence shown here is derived from an EMBL/GenBank/DDBJ whole genome shotgun (WGS) entry which is preliminary data.</text>
</comment>
<evidence type="ECO:0000313" key="3">
    <source>
        <dbReference type="Proteomes" id="UP000654370"/>
    </source>
</evidence>
<dbReference type="Gene3D" id="3.40.50.150">
    <property type="entry name" value="Vaccinia Virus protein VP39"/>
    <property type="match status" value="1"/>
</dbReference>
<protein>
    <recommendedName>
        <fullName evidence="1">Methyltransferase type 11 domain-containing protein</fullName>
    </recommendedName>
</protein>
<dbReference type="SUPFAM" id="SSF53335">
    <property type="entry name" value="S-adenosyl-L-methionine-dependent methyltransferases"/>
    <property type="match status" value="1"/>
</dbReference>
<evidence type="ECO:0000259" key="1">
    <source>
        <dbReference type="Pfam" id="PF08241"/>
    </source>
</evidence>
<dbReference type="EMBL" id="JAEPQZ010000004">
    <property type="protein sequence ID" value="KAG2182283.1"/>
    <property type="molecule type" value="Genomic_DNA"/>
</dbReference>
<dbReference type="AlphaFoldDB" id="A0A8H7PXW7"/>
<dbReference type="Pfam" id="PF08241">
    <property type="entry name" value="Methyltransf_11"/>
    <property type="match status" value="1"/>
</dbReference>
<reference evidence="2" key="1">
    <citation type="submission" date="2020-12" db="EMBL/GenBank/DDBJ databases">
        <title>Metabolic potential, ecology and presence of endohyphal bacteria is reflected in genomic diversity of Mucoromycotina.</title>
        <authorList>
            <person name="Muszewska A."/>
            <person name="Okrasinska A."/>
            <person name="Steczkiewicz K."/>
            <person name="Drgas O."/>
            <person name="Orlowska M."/>
            <person name="Perlinska-Lenart U."/>
            <person name="Aleksandrzak-Piekarczyk T."/>
            <person name="Szatraj K."/>
            <person name="Zielenkiewicz U."/>
            <person name="Pilsyk S."/>
            <person name="Malc E."/>
            <person name="Mieczkowski P."/>
            <person name="Kruszewska J.S."/>
            <person name="Biernat P."/>
            <person name="Pawlowska J."/>
        </authorList>
    </citation>
    <scope>NUCLEOTIDE SEQUENCE</scope>
    <source>
        <strain evidence="2">WA0000067209</strain>
    </source>
</reference>
<gene>
    <name evidence="2" type="ORF">INT43_007210</name>
</gene>
<dbReference type="InterPro" id="IPR013216">
    <property type="entry name" value="Methyltransf_11"/>
</dbReference>
<proteinExistence type="predicted"/>